<keyword evidence="2" id="KW-1185">Reference proteome</keyword>
<dbReference type="EMBL" id="JBBNAW010000059">
    <property type="protein sequence ID" value="MEK2612324.1"/>
    <property type="molecule type" value="Genomic_DNA"/>
</dbReference>
<accession>A0ABU9A7H8</accession>
<feature type="non-terminal residue" evidence="1">
    <location>
        <position position="1"/>
    </location>
</feature>
<comment type="caution">
    <text evidence="1">The sequence shown here is derived from an EMBL/GenBank/DDBJ whole genome shotgun (WGS) entry which is preliminary data.</text>
</comment>
<evidence type="ECO:0000313" key="1">
    <source>
        <dbReference type="EMBL" id="MEK2612324.1"/>
    </source>
</evidence>
<evidence type="ECO:0000313" key="2">
    <source>
        <dbReference type="Proteomes" id="UP001386972"/>
    </source>
</evidence>
<sequence length="346" mass="38681">IWRAFSPKWVSGFIRPLHAAPWAAILGERLVEALPTGALRNSFLQSCRDFLSAEDLLKYTRDLCDLFESSLSDEDFYWILSPECLRLVNPHSFAKYVIRRASEENDYPPFETDDPASDWDRFVPAIKEELLPLQSKVKAVIESVLESWGVPLRPALAKRLAGDGLPEVISGPLADVEGALTELSGSDLAYLQLALLRISAKVAEKISPAAAHEVTVCAYNDFIRPSSLTEYGEERVRTLANRYGAARFLQGLDALMKSPDFNPETDYDLPALSKMLVSLQGSLQGRRAYLAGVLRKRLKNLRSHWLDQQVSEAMARGIDIEQMIDLAKGVNSWDAWSEGLARLVPY</sequence>
<reference evidence="1 2" key="1">
    <citation type="submission" date="2024-03" db="EMBL/GenBank/DDBJ databases">
        <title>Screening, Identification and Application of a Plant Lactobacillus Strain.</title>
        <authorList>
            <person name="Li Y.L."/>
        </authorList>
    </citation>
    <scope>NUCLEOTIDE SEQUENCE [LARGE SCALE GENOMIC DNA]</scope>
    <source>
        <strain evidence="1 2">JDB</strain>
    </source>
</reference>
<protein>
    <submittedName>
        <fullName evidence="1">Uncharacterized protein</fullName>
    </submittedName>
</protein>
<name>A0ABU9A7H8_9PSED</name>
<dbReference type="RefSeq" id="WP_340613420.1">
    <property type="nucleotide sequence ID" value="NZ_JBBNAW010000059.1"/>
</dbReference>
<organism evidence="1 2">
    <name type="scientific">Pseudomonas shirazensis</name>
    <dbReference type="NCBI Taxonomy" id="2745494"/>
    <lineage>
        <taxon>Bacteria</taxon>
        <taxon>Pseudomonadati</taxon>
        <taxon>Pseudomonadota</taxon>
        <taxon>Gammaproteobacteria</taxon>
        <taxon>Pseudomonadales</taxon>
        <taxon>Pseudomonadaceae</taxon>
        <taxon>Pseudomonas</taxon>
    </lineage>
</organism>
<gene>
    <name evidence="1" type="ORF">WLF18_24870</name>
</gene>
<proteinExistence type="predicted"/>
<dbReference type="Proteomes" id="UP001386972">
    <property type="component" value="Unassembled WGS sequence"/>
</dbReference>